<dbReference type="OMA" id="MNRCELF"/>
<dbReference type="PROSITE" id="PS00280">
    <property type="entry name" value="BPTI_KUNITZ_1"/>
    <property type="match status" value="1"/>
</dbReference>
<dbReference type="eggNOG" id="KOG4597">
    <property type="taxonomic scope" value="Eukaryota"/>
</dbReference>
<accession>H2Z6J4</accession>
<sequence length="421" mass="46620">MTSILPTIALLLSVFIIQGNNAVPITGDVGCYAARTAIFQDIRRLLRGEWPLCDVGGVWKPVQCNVESCFCAYVDTGAPISSLTIDSRSYSYFEMMDLCPVRFAASRGDSCQEPLLNYPCNVTAEKFTYNSESGECEPTTTASCYGFTSLSECQSECVPVVHDQCTYPYDIGQHCADNTPSGRYFHNPSMNRCELFYYSGCGGNTNNYISLTQCERTCMPQPIVTVTIQVDNRNIYSLEVPAWVLNDFSLTAETVNEVTQSVMDQIRATAQNETLIEEYVPTTPANIDDGSRLLNLGLPDINLPSFVGPSTEQIIRQRLGAETICQQPRKTGPCRALFRRWYFNKKQGVCDRLVYGGCDPNGNNFLSEQECFNYCRAYAHPIGPYVSARSENSEPVVQKDGELVYKLPGTTETTIAATSSG</sequence>
<keyword evidence="4" id="KW-0800">Toxin</keyword>
<comment type="similarity">
    <text evidence="2">Belongs to the venom Kunitz-type family.</text>
</comment>
<evidence type="ECO:0000256" key="2">
    <source>
        <dbReference type="ARBA" id="ARBA00008415"/>
    </source>
</evidence>
<keyword evidence="5" id="KW-1015">Disulfide bond</keyword>
<dbReference type="PANTHER" id="PTHR10083">
    <property type="entry name" value="KUNITZ-TYPE PROTEASE INHIBITOR-RELATED"/>
    <property type="match status" value="1"/>
</dbReference>
<dbReference type="InterPro" id="IPR020901">
    <property type="entry name" value="Prtase_inh_Kunz-CS"/>
</dbReference>
<evidence type="ECO:0000256" key="1">
    <source>
        <dbReference type="ARBA" id="ARBA00004613"/>
    </source>
</evidence>
<reference evidence="9" key="1">
    <citation type="submission" date="2003-08" db="EMBL/GenBank/DDBJ databases">
        <authorList>
            <person name="Birren B."/>
            <person name="Nusbaum C."/>
            <person name="Abebe A."/>
            <person name="Abouelleil A."/>
            <person name="Adekoya E."/>
            <person name="Ait-zahra M."/>
            <person name="Allen N."/>
            <person name="Allen T."/>
            <person name="An P."/>
            <person name="Anderson M."/>
            <person name="Anderson S."/>
            <person name="Arachchi H."/>
            <person name="Armbruster J."/>
            <person name="Bachantsang P."/>
            <person name="Baldwin J."/>
            <person name="Barry A."/>
            <person name="Bayul T."/>
            <person name="Blitshsteyn B."/>
            <person name="Bloom T."/>
            <person name="Blye J."/>
            <person name="Boguslavskiy L."/>
            <person name="Borowsky M."/>
            <person name="Boukhgalter B."/>
            <person name="Brunache A."/>
            <person name="Butler J."/>
            <person name="Calixte N."/>
            <person name="Calvo S."/>
            <person name="Camarata J."/>
            <person name="Campo K."/>
            <person name="Chang J."/>
            <person name="Cheshatsang Y."/>
            <person name="Citroen M."/>
            <person name="Collymore A."/>
            <person name="Considine T."/>
            <person name="Cook A."/>
            <person name="Cooke P."/>
            <person name="Corum B."/>
            <person name="Cuomo C."/>
            <person name="David R."/>
            <person name="Dawoe T."/>
            <person name="Degray S."/>
            <person name="Dodge S."/>
            <person name="Dooley K."/>
            <person name="Dorje P."/>
            <person name="Dorjee K."/>
            <person name="Dorris L."/>
            <person name="Duffey N."/>
            <person name="Dupes A."/>
            <person name="Elkins T."/>
            <person name="Engels R."/>
            <person name="Erickson J."/>
            <person name="Farina A."/>
            <person name="Faro S."/>
            <person name="Ferreira P."/>
            <person name="Fischer H."/>
            <person name="Fitzgerald M."/>
            <person name="Foley K."/>
            <person name="Gage D."/>
            <person name="Galagan J."/>
            <person name="Gearin G."/>
            <person name="Gnerre S."/>
            <person name="Gnirke A."/>
            <person name="Goyette A."/>
            <person name="Graham J."/>
            <person name="Grandbois E."/>
            <person name="Gyaltsen K."/>
            <person name="Hafez N."/>
            <person name="Hagopian D."/>
            <person name="Hagos B."/>
            <person name="Hall J."/>
            <person name="Hatcher B."/>
            <person name="Heller A."/>
            <person name="Higgins H."/>
            <person name="Honan T."/>
            <person name="Horn A."/>
            <person name="Houde N."/>
            <person name="Hughes L."/>
            <person name="Hulme W."/>
            <person name="Husby E."/>
            <person name="Iliev I."/>
            <person name="Jaffe D."/>
            <person name="Jones C."/>
            <person name="Kamal M."/>
            <person name="Kamat A."/>
            <person name="Kamvysselis M."/>
            <person name="Karlsson E."/>
            <person name="Kells C."/>
            <person name="Kieu A."/>
            <person name="Kisner P."/>
            <person name="Kodira C."/>
            <person name="Kulbokas E."/>
            <person name="Labutti K."/>
            <person name="Lama D."/>
            <person name="Landers T."/>
            <person name="Leger J."/>
            <person name="Levine S."/>
            <person name="Lewis D."/>
            <person name="Lewis T."/>
            <person name="Lindblad-toh K."/>
            <person name="Liu X."/>
            <person name="Lokyitsang T."/>
            <person name="Lokyitsang Y."/>
            <person name="Lucien O."/>
            <person name="Lui A."/>
            <person name="Ma L.J."/>
            <person name="Mabbitt R."/>
            <person name="Macdonald J."/>
            <person name="Maclean C."/>
            <person name="Major J."/>
            <person name="Manning J."/>
            <person name="Marabella R."/>
            <person name="Maru K."/>
            <person name="Matthews C."/>
            <person name="Mauceli E."/>
            <person name="Mccarthy M."/>
            <person name="Mcdonough S."/>
            <person name="Mcghee T."/>
            <person name="Meldrim J."/>
            <person name="Meneus L."/>
            <person name="Mesirov J."/>
            <person name="Mihalev A."/>
            <person name="Mihova T."/>
            <person name="Mikkelsen T."/>
            <person name="Mlenga V."/>
            <person name="Moru K."/>
            <person name="Mozes J."/>
            <person name="Mulrain L."/>
            <person name="Munson G."/>
            <person name="Naylor J."/>
            <person name="Newes C."/>
            <person name="Nguyen C."/>
            <person name="Nguyen N."/>
            <person name="Nguyen T."/>
            <person name="Nicol R."/>
            <person name="Nielsen C."/>
            <person name="Nizzari M."/>
            <person name="Norbu C."/>
            <person name="Norbu N."/>
            <person name="O'donnell P."/>
            <person name="Okoawo O."/>
            <person name="O'leary S."/>
            <person name="Omotosho B."/>
            <person name="O'neill K."/>
            <person name="Osman S."/>
            <person name="Parker S."/>
            <person name="Perrin D."/>
            <person name="Phunkhang P."/>
            <person name="Piqani B."/>
            <person name="Purcell S."/>
            <person name="Rachupka T."/>
            <person name="Ramasamy U."/>
            <person name="Rameau R."/>
            <person name="Ray V."/>
            <person name="Raymond C."/>
            <person name="Retta R."/>
            <person name="Richardson S."/>
            <person name="Rise C."/>
            <person name="Rodriguez J."/>
            <person name="Rogers J."/>
            <person name="Rogov P."/>
            <person name="Rutman M."/>
            <person name="Schupbach R."/>
            <person name="Seaman C."/>
            <person name="Settipalli S."/>
            <person name="Sharpe T."/>
            <person name="Sheridan J."/>
            <person name="Sherpa N."/>
            <person name="Shi J."/>
            <person name="Smirnov S."/>
            <person name="Smith C."/>
            <person name="Sougnez C."/>
            <person name="Spencer B."/>
            <person name="Stalker J."/>
            <person name="Stange-thomann N."/>
            <person name="Stavropoulos S."/>
            <person name="Stetson K."/>
            <person name="Stone C."/>
            <person name="Stone S."/>
            <person name="Stubbs M."/>
            <person name="Talamas J."/>
            <person name="Tchuinga P."/>
            <person name="Tenzing P."/>
            <person name="Tesfaye S."/>
            <person name="Theodore J."/>
            <person name="Thoulutsang Y."/>
            <person name="Topham K."/>
            <person name="Towey S."/>
            <person name="Tsamla T."/>
            <person name="Tsomo N."/>
            <person name="Vallee D."/>
            <person name="Vassiliev H."/>
            <person name="Venkataraman V."/>
            <person name="Vinson J."/>
            <person name="Vo A."/>
            <person name="Wade C."/>
            <person name="Wang S."/>
            <person name="Wangchuk T."/>
            <person name="Wangdi T."/>
            <person name="Whittaker C."/>
            <person name="Wilkinson J."/>
            <person name="Wu Y."/>
            <person name="Wyman D."/>
            <person name="Yadav S."/>
            <person name="Yang S."/>
            <person name="Yang X."/>
            <person name="Yeager S."/>
            <person name="Yee E."/>
            <person name="Young G."/>
            <person name="Zainoun J."/>
            <person name="Zembeck L."/>
            <person name="Zimmer A."/>
            <person name="Zody M."/>
            <person name="Lander E."/>
        </authorList>
    </citation>
    <scope>NUCLEOTIDE SEQUENCE [LARGE SCALE GENOMIC DNA]</scope>
</reference>
<dbReference type="InterPro" id="IPR050098">
    <property type="entry name" value="TFPI/VKTCI-like"/>
</dbReference>
<dbReference type="InterPro" id="IPR036880">
    <property type="entry name" value="Kunitz_BPTI_sf"/>
</dbReference>
<organism evidence="8 9">
    <name type="scientific">Ciona savignyi</name>
    <name type="common">Pacific transparent sea squirt</name>
    <dbReference type="NCBI Taxonomy" id="51511"/>
    <lineage>
        <taxon>Eukaryota</taxon>
        <taxon>Metazoa</taxon>
        <taxon>Chordata</taxon>
        <taxon>Tunicata</taxon>
        <taxon>Ascidiacea</taxon>
        <taxon>Phlebobranchia</taxon>
        <taxon>Cionidae</taxon>
        <taxon>Ciona</taxon>
    </lineage>
</organism>
<evidence type="ECO:0000256" key="5">
    <source>
        <dbReference type="ARBA" id="ARBA00023157"/>
    </source>
</evidence>
<dbReference type="PROSITE" id="PS50279">
    <property type="entry name" value="BPTI_KUNITZ_2"/>
    <property type="match status" value="2"/>
</dbReference>
<feature type="signal peptide" evidence="6">
    <location>
        <begin position="1"/>
        <end position="22"/>
    </location>
</feature>
<feature type="domain" description="BPTI/Kunitz inhibitor" evidence="7">
    <location>
        <begin position="165"/>
        <end position="218"/>
    </location>
</feature>
<dbReference type="SUPFAM" id="SSF57362">
    <property type="entry name" value="BPTI-like"/>
    <property type="match status" value="3"/>
</dbReference>
<evidence type="ECO:0000256" key="4">
    <source>
        <dbReference type="ARBA" id="ARBA00022656"/>
    </source>
</evidence>
<evidence type="ECO:0000313" key="8">
    <source>
        <dbReference type="Ensembl" id="ENSCSAVP00000013206.1"/>
    </source>
</evidence>
<proteinExistence type="inferred from homology"/>
<dbReference type="InterPro" id="IPR000716">
    <property type="entry name" value="Thyroglobulin_1"/>
</dbReference>
<dbReference type="SMART" id="SM00131">
    <property type="entry name" value="KU"/>
    <property type="match status" value="3"/>
</dbReference>
<dbReference type="Ensembl" id="ENSCSAVT00000013355.1">
    <property type="protein sequence ID" value="ENSCSAVP00000013206.1"/>
    <property type="gene ID" value="ENSCSAVG00000007755.1"/>
</dbReference>
<dbReference type="STRING" id="51511.ENSCSAVP00000013206"/>
<dbReference type="InterPro" id="IPR036857">
    <property type="entry name" value="Thyroglobulin_1_sf"/>
</dbReference>
<dbReference type="SUPFAM" id="SSF57610">
    <property type="entry name" value="Thyroglobulin type-1 domain"/>
    <property type="match status" value="1"/>
</dbReference>
<dbReference type="PANTHER" id="PTHR10083:SF217">
    <property type="entry name" value="BOOPHILIN-H2"/>
    <property type="match status" value="1"/>
</dbReference>
<keyword evidence="3" id="KW-0964">Secreted</keyword>
<evidence type="ECO:0000256" key="6">
    <source>
        <dbReference type="SAM" id="SignalP"/>
    </source>
</evidence>
<dbReference type="PRINTS" id="PR00759">
    <property type="entry name" value="BASICPTASE"/>
</dbReference>
<dbReference type="AlphaFoldDB" id="H2Z6J4"/>
<reference evidence="8" key="3">
    <citation type="submission" date="2025-09" db="UniProtKB">
        <authorList>
            <consortium name="Ensembl"/>
        </authorList>
    </citation>
    <scope>IDENTIFICATION</scope>
</reference>
<dbReference type="CDD" id="cd00109">
    <property type="entry name" value="Kunitz-type"/>
    <property type="match status" value="1"/>
</dbReference>
<dbReference type="GeneTree" id="ENSGT00940000168743"/>
<dbReference type="Proteomes" id="UP000007875">
    <property type="component" value="Unassembled WGS sequence"/>
</dbReference>
<name>H2Z6J4_CIOSA</name>
<feature type="chain" id="PRO_5003578280" description="BPTI/Kunitz inhibitor domain-containing protein" evidence="6">
    <location>
        <begin position="23"/>
        <end position="421"/>
    </location>
</feature>
<dbReference type="InterPro" id="IPR002223">
    <property type="entry name" value="Kunitz_BPTI"/>
</dbReference>
<dbReference type="Pfam" id="PF00086">
    <property type="entry name" value="Thyroglobulin_1"/>
    <property type="match status" value="1"/>
</dbReference>
<comment type="subcellular location">
    <subcellularLocation>
        <location evidence="1">Secreted</location>
    </subcellularLocation>
</comment>
<dbReference type="Gene3D" id="4.10.410.10">
    <property type="entry name" value="Pancreatic trypsin inhibitor Kunitz domain"/>
    <property type="match status" value="3"/>
</dbReference>
<keyword evidence="6" id="KW-0732">Signal</keyword>
<protein>
    <recommendedName>
        <fullName evidence="7">BPTI/Kunitz inhibitor domain-containing protein</fullName>
    </recommendedName>
</protein>
<dbReference type="HOGENOM" id="CLU_652050_0_0_1"/>
<feature type="domain" description="BPTI/Kunitz inhibitor" evidence="7">
    <location>
        <begin position="325"/>
        <end position="375"/>
    </location>
</feature>
<dbReference type="GO" id="GO:0004867">
    <property type="term" value="F:serine-type endopeptidase inhibitor activity"/>
    <property type="evidence" value="ECO:0007669"/>
    <property type="project" value="InterPro"/>
</dbReference>
<evidence type="ECO:0000313" key="9">
    <source>
        <dbReference type="Proteomes" id="UP000007875"/>
    </source>
</evidence>
<dbReference type="InParanoid" id="H2Z6J4"/>
<dbReference type="Pfam" id="PF00014">
    <property type="entry name" value="Kunitz_BPTI"/>
    <property type="match status" value="2"/>
</dbReference>
<reference evidence="8" key="2">
    <citation type="submission" date="2025-08" db="UniProtKB">
        <authorList>
            <consortium name="Ensembl"/>
        </authorList>
    </citation>
    <scope>IDENTIFICATION</scope>
</reference>
<keyword evidence="9" id="KW-1185">Reference proteome</keyword>
<dbReference type="GO" id="GO:0005615">
    <property type="term" value="C:extracellular space"/>
    <property type="evidence" value="ECO:0007669"/>
    <property type="project" value="TreeGrafter"/>
</dbReference>
<evidence type="ECO:0000259" key="7">
    <source>
        <dbReference type="PROSITE" id="PS50279"/>
    </source>
</evidence>
<evidence type="ECO:0000256" key="3">
    <source>
        <dbReference type="ARBA" id="ARBA00022525"/>
    </source>
</evidence>